<comment type="caution">
    <text evidence="2">The sequence shown here is derived from an EMBL/GenBank/DDBJ whole genome shotgun (WGS) entry which is preliminary data.</text>
</comment>
<dbReference type="Proteomes" id="UP000614216">
    <property type="component" value="Unassembled WGS sequence"/>
</dbReference>
<dbReference type="EMBL" id="JAEUGD010000042">
    <property type="protein sequence ID" value="MBL6447265.1"/>
    <property type="molecule type" value="Genomic_DNA"/>
</dbReference>
<keyword evidence="1" id="KW-0472">Membrane</keyword>
<evidence type="ECO:0000313" key="3">
    <source>
        <dbReference type="Proteomes" id="UP000614216"/>
    </source>
</evidence>
<evidence type="ECO:0000256" key="1">
    <source>
        <dbReference type="SAM" id="Phobius"/>
    </source>
</evidence>
<evidence type="ECO:0000313" key="2">
    <source>
        <dbReference type="EMBL" id="MBL6447265.1"/>
    </source>
</evidence>
<name>A0A937FW65_9BACT</name>
<gene>
    <name evidence="2" type="ORF">JMN32_13160</name>
</gene>
<proteinExistence type="predicted"/>
<protein>
    <submittedName>
        <fullName evidence="2">DUF2752 domain-containing protein</fullName>
    </submittedName>
</protein>
<keyword evidence="3" id="KW-1185">Reference proteome</keyword>
<reference evidence="2" key="1">
    <citation type="submission" date="2021-01" db="EMBL/GenBank/DDBJ databases">
        <title>Fulvivirga kasyanovii gen. nov., sp nov., a novel member of the phylum Bacteroidetes isolated from seawater in a mussel farm.</title>
        <authorList>
            <person name="Zhao L.-H."/>
            <person name="Wang Z.-J."/>
        </authorList>
    </citation>
    <scope>NUCLEOTIDE SEQUENCE</scope>
    <source>
        <strain evidence="2">29W222</strain>
    </source>
</reference>
<keyword evidence="1" id="KW-1133">Transmembrane helix</keyword>
<organism evidence="2 3">
    <name type="scientific">Fulvivirga marina</name>
    <dbReference type="NCBI Taxonomy" id="2494733"/>
    <lineage>
        <taxon>Bacteria</taxon>
        <taxon>Pseudomonadati</taxon>
        <taxon>Bacteroidota</taxon>
        <taxon>Cytophagia</taxon>
        <taxon>Cytophagales</taxon>
        <taxon>Fulvivirgaceae</taxon>
        <taxon>Fulvivirga</taxon>
    </lineage>
</organism>
<accession>A0A937FW65</accession>
<keyword evidence="1" id="KW-0812">Transmembrane</keyword>
<dbReference type="InterPro" id="IPR021215">
    <property type="entry name" value="DUF2752"/>
</dbReference>
<sequence>MALIALACLPTDSPAHFSLCPLNNLGFDFCPGCGLGRSISHAFHGQFTASFDSHPLGLFAIIILSYRIISLSFYSIKTKNNNN</sequence>
<feature type="transmembrane region" description="Helical" evidence="1">
    <location>
        <begin position="56"/>
        <end position="76"/>
    </location>
</feature>
<dbReference type="AlphaFoldDB" id="A0A937FW65"/>
<dbReference type="Pfam" id="PF10825">
    <property type="entry name" value="DUF2752"/>
    <property type="match status" value="1"/>
</dbReference>